<evidence type="ECO:0000256" key="5">
    <source>
        <dbReference type="ARBA" id="ARBA00022840"/>
    </source>
</evidence>
<keyword evidence="2" id="KW-0808">Transferase</keyword>
<dbReference type="Gene3D" id="1.10.510.10">
    <property type="entry name" value="Transferase(Phosphotransferase) domain 1"/>
    <property type="match status" value="1"/>
</dbReference>
<organism evidence="7 8">
    <name type="scientific">Ceratopteris richardii</name>
    <name type="common">Triangle waterfern</name>
    <dbReference type="NCBI Taxonomy" id="49495"/>
    <lineage>
        <taxon>Eukaryota</taxon>
        <taxon>Viridiplantae</taxon>
        <taxon>Streptophyta</taxon>
        <taxon>Embryophyta</taxon>
        <taxon>Tracheophyta</taxon>
        <taxon>Polypodiopsida</taxon>
        <taxon>Polypodiidae</taxon>
        <taxon>Polypodiales</taxon>
        <taxon>Pteridineae</taxon>
        <taxon>Pteridaceae</taxon>
        <taxon>Parkerioideae</taxon>
        <taxon>Ceratopteris</taxon>
    </lineage>
</organism>
<dbReference type="Pfam" id="PF00069">
    <property type="entry name" value="Pkinase"/>
    <property type="match status" value="1"/>
</dbReference>
<keyword evidence="4" id="KW-0418">Kinase</keyword>
<dbReference type="PANTHER" id="PTHR24349">
    <property type="entry name" value="SERINE/THREONINE-PROTEIN KINASE"/>
    <property type="match status" value="1"/>
</dbReference>
<keyword evidence="1" id="KW-0723">Serine/threonine-protein kinase</keyword>
<dbReference type="SMART" id="SM00220">
    <property type="entry name" value="S_TKc"/>
    <property type="match status" value="1"/>
</dbReference>
<keyword evidence="8" id="KW-1185">Reference proteome</keyword>
<dbReference type="SUPFAM" id="SSF56112">
    <property type="entry name" value="Protein kinase-like (PK-like)"/>
    <property type="match status" value="1"/>
</dbReference>
<protein>
    <recommendedName>
        <fullName evidence="6">Protein kinase domain-containing protein</fullName>
    </recommendedName>
</protein>
<keyword evidence="5" id="KW-0067">ATP-binding</keyword>
<proteinExistence type="predicted"/>
<gene>
    <name evidence="7" type="ORF">KP509_32G020600</name>
</gene>
<dbReference type="EMBL" id="CM035437">
    <property type="protein sequence ID" value="KAH7286730.1"/>
    <property type="molecule type" value="Genomic_DNA"/>
</dbReference>
<comment type="caution">
    <text evidence="7">The sequence shown here is derived from an EMBL/GenBank/DDBJ whole genome shotgun (WGS) entry which is preliminary data.</text>
</comment>
<evidence type="ECO:0000259" key="6">
    <source>
        <dbReference type="PROSITE" id="PS50011"/>
    </source>
</evidence>
<reference evidence="7" key="1">
    <citation type="submission" date="2021-08" db="EMBL/GenBank/DDBJ databases">
        <title>WGS assembly of Ceratopteris richardii.</title>
        <authorList>
            <person name="Marchant D.B."/>
            <person name="Chen G."/>
            <person name="Jenkins J."/>
            <person name="Shu S."/>
            <person name="Leebens-Mack J."/>
            <person name="Grimwood J."/>
            <person name="Schmutz J."/>
            <person name="Soltis P."/>
            <person name="Soltis D."/>
            <person name="Chen Z.-H."/>
        </authorList>
    </citation>
    <scope>NUCLEOTIDE SEQUENCE</scope>
    <source>
        <strain evidence="7">Whitten #5841</strain>
        <tissue evidence="7">Leaf</tissue>
    </source>
</reference>
<evidence type="ECO:0000256" key="2">
    <source>
        <dbReference type="ARBA" id="ARBA00022679"/>
    </source>
</evidence>
<dbReference type="PROSITE" id="PS50011">
    <property type="entry name" value="PROTEIN_KINASE_DOM"/>
    <property type="match status" value="1"/>
</dbReference>
<evidence type="ECO:0000256" key="4">
    <source>
        <dbReference type="ARBA" id="ARBA00022777"/>
    </source>
</evidence>
<dbReference type="InterPro" id="IPR000719">
    <property type="entry name" value="Prot_kinase_dom"/>
</dbReference>
<name>A0A8T2QSZ2_CERRI</name>
<dbReference type="InterPro" id="IPR011009">
    <property type="entry name" value="Kinase-like_dom_sf"/>
</dbReference>
<evidence type="ECO:0000256" key="3">
    <source>
        <dbReference type="ARBA" id="ARBA00022741"/>
    </source>
</evidence>
<dbReference type="OMA" id="WIITHAQ"/>
<dbReference type="OrthoDB" id="1738954at2759"/>
<dbReference type="GO" id="GO:0004674">
    <property type="term" value="F:protein serine/threonine kinase activity"/>
    <property type="evidence" value="ECO:0007669"/>
    <property type="project" value="UniProtKB-KW"/>
</dbReference>
<dbReference type="GO" id="GO:0005524">
    <property type="term" value="F:ATP binding"/>
    <property type="evidence" value="ECO:0007669"/>
    <property type="project" value="UniProtKB-KW"/>
</dbReference>
<dbReference type="Proteomes" id="UP000825935">
    <property type="component" value="Chromosome 32"/>
</dbReference>
<dbReference type="InterPro" id="IPR050205">
    <property type="entry name" value="CDPK_Ser/Thr_kinases"/>
</dbReference>
<feature type="domain" description="Protein kinase" evidence="6">
    <location>
        <begin position="1"/>
        <end position="140"/>
    </location>
</feature>
<accession>A0A8T2QSZ2</accession>
<evidence type="ECO:0000313" key="8">
    <source>
        <dbReference type="Proteomes" id="UP000825935"/>
    </source>
</evidence>
<dbReference type="AlphaFoldDB" id="A0A8T2QSZ2"/>
<sequence length="156" mass="17729">MHRDIKPDNVLLPSKQSGYENVKLADFGASADFSDRRCFRDVEGTSYYVAPEVLTGTGYDEKVDIWSLGILLHVILSGYVPFHGKSEADIFRNIKTRSLNLNGSPWQEISAEAKELLKAMLQKNSYRRLTLAQIMAHPWLNKETNESESEMLVDSY</sequence>
<evidence type="ECO:0000256" key="1">
    <source>
        <dbReference type="ARBA" id="ARBA00022527"/>
    </source>
</evidence>
<evidence type="ECO:0000313" key="7">
    <source>
        <dbReference type="EMBL" id="KAH7286730.1"/>
    </source>
</evidence>
<keyword evidence="3" id="KW-0547">Nucleotide-binding</keyword>